<dbReference type="EMBL" id="CP054614">
    <property type="protein sequence ID" value="QKS55244.1"/>
    <property type="molecule type" value="Genomic_DNA"/>
</dbReference>
<evidence type="ECO:0008006" key="5">
    <source>
        <dbReference type="Google" id="ProtNLM"/>
    </source>
</evidence>
<dbReference type="Proteomes" id="UP000247790">
    <property type="component" value="Unassembled WGS sequence"/>
</dbReference>
<dbReference type="InterPro" id="IPR036527">
    <property type="entry name" value="SCP2_sterol-bd_dom_sf"/>
</dbReference>
<dbReference type="AlphaFoldDB" id="A0A2V4VT22"/>
<reference evidence="2 4" key="2">
    <citation type="submission" date="2020-06" db="EMBL/GenBank/DDBJ databases">
        <title>Complete genome of Paenibacillus barcinonensis KACC11450.</title>
        <authorList>
            <person name="Kim M."/>
            <person name="Park Y.-J."/>
            <person name="Shin J.-H."/>
        </authorList>
    </citation>
    <scope>NUCLEOTIDE SEQUENCE [LARGE SCALE GENOMIC DNA]</scope>
    <source>
        <strain evidence="2 4">KACC11450</strain>
    </source>
</reference>
<dbReference type="Gene3D" id="3.30.1050.10">
    <property type="entry name" value="SCP2 sterol-binding domain"/>
    <property type="match status" value="1"/>
</dbReference>
<accession>A0A2V4VT22</accession>
<keyword evidence="4" id="KW-1185">Reference proteome</keyword>
<dbReference type="EMBL" id="QJSW01000020">
    <property type="protein sequence ID" value="PYE45428.1"/>
    <property type="molecule type" value="Genomic_DNA"/>
</dbReference>
<evidence type="ECO:0000313" key="4">
    <source>
        <dbReference type="Proteomes" id="UP000509327"/>
    </source>
</evidence>
<reference evidence="1 3" key="1">
    <citation type="submission" date="2018-06" db="EMBL/GenBank/DDBJ databases">
        <title>Genomic Encyclopedia of Type Strains, Phase III (KMG-III): the genomes of soil and plant-associated and newly described type strains.</title>
        <authorList>
            <person name="Whitman W."/>
        </authorList>
    </citation>
    <scope>NUCLEOTIDE SEQUENCE [LARGE SCALE GENOMIC DNA]</scope>
    <source>
        <strain evidence="1 3">CECT 7022</strain>
    </source>
</reference>
<name>A0A2V4VT22_PAEBA</name>
<sequence length="134" mass="14663">MNQDTALTAERYTLLIESFIDHVVHLVQNDVTCSQHASKLSGVISIEIGTDKIGFAFDNGQITTSRGENVPRPTASIYFMDLETVLHILSGTADVNLCCVRGTFIIKGYLPLLAIFNPIMGKAFQLTMEGEAVQ</sequence>
<evidence type="ECO:0000313" key="2">
    <source>
        <dbReference type="EMBL" id="QKS55244.1"/>
    </source>
</evidence>
<evidence type="ECO:0000313" key="1">
    <source>
        <dbReference type="EMBL" id="PYE45428.1"/>
    </source>
</evidence>
<protein>
    <recommendedName>
        <fullName evidence="5">SCP-2 sterol transfer family protein</fullName>
    </recommendedName>
</protein>
<dbReference type="RefSeq" id="WP_110898772.1">
    <property type="nucleotide sequence ID" value="NZ_CP054614.1"/>
</dbReference>
<evidence type="ECO:0000313" key="3">
    <source>
        <dbReference type="Proteomes" id="UP000247790"/>
    </source>
</evidence>
<gene>
    <name evidence="1" type="ORF">DFQ00_12046</name>
    <name evidence="2" type="ORF">HUB98_02240</name>
</gene>
<proteinExistence type="predicted"/>
<dbReference type="Proteomes" id="UP000509327">
    <property type="component" value="Chromosome"/>
</dbReference>
<organism evidence="1 3">
    <name type="scientific">Paenibacillus barcinonensis</name>
    <dbReference type="NCBI Taxonomy" id="198119"/>
    <lineage>
        <taxon>Bacteria</taxon>
        <taxon>Bacillati</taxon>
        <taxon>Bacillota</taxon>
        <taxon>Bacilli</taxon>
        <taxon>Bacillales</taxon>
        <taxon>Paenibacillaceae</taxon>
        <taxon>Paenibacillus</taxon>
    </lineage>
</organism>